<protein>
    <submittedName>
        <fullName evidence="1">Hydrolase</fullName>
    </submittedName>
</protein>
<evidence type="ECO:0000313" key="2">
    <source>
        <dbReference type="Proteomes" id="UP000235945"/>
    </source>
</evidence>
<dbReference type="InterPro" id="IPR023214">
    <property type="entry name" value="HAD_sf"/>
</dbReference>
<dbReference type="SUPFAM" id="SSF56784">
    <property type="entry name" value="HAD-like"/>
    <property type="match status" value="1"/>
</dbReference>
<dbReference type="Gene3D" id="3.40.50.1000">
    <property type="entry name" value="HAD superfamily/HAD-like"/>
    <property type="match status" value="1"/>
</dbReference>
<dbReference type="InterPro" id="IPR036412">
    <property type="entry name" value="HAD-like_sf"/>
</dbReference>
<dbReference type="SFLD" id="SFLDS00003">
    <property type="entry name" value="Haloacid_Dehalogenase"/>
    <property type="match status" value="1"/>
</dbReference>
<gene>
    <name evidence="1" type="ORF">AF335_26030</name>
</gene>
<dbReference type="InterPro" id="IPR006439">
    <property type="entry name" value="HAD-SF_hydro_IA"/>
</dbReference>
<dbReference type="SFLD" id="SFLDG01129">
    <property type="entry name" value="C1.5:_HAD__Beta-PGM__Phosphata"/>
    <property type="match status" value="1"/>
</dbReference>
<dbReference type="PANTHER" id="PTHR43611">
    <property type="entry name" value="ALPHA-D-GLUCOSE 1-PHOSPHATE PHOSPHATASE"/>
    <property type="match status" value="1"/>
</dbReference>
<dbReference type="AlphaFoldDB" id="A0A2N8NQJ5"/>
<reference evidence="2" key="1">
    <citation type="submission" date="2015-07" db="EMBL/GenBank/DDBJ databases">
        <authorList>
            <person name="Graham D.E."/>
            <person name="Giannone R.J."/>
            <person name="Gulvik C.A."/>
            <person name="Hettich R.L."/>
            <person name="Klingeman D.M."/>
            <person name="Mahan K.M."/>
            <person name="Parry R.J."/>
            <person name="Spain J.C."/>
        </authorList>
    </citation>
    <scope>NUCLEOTIDE SEQUENCE [LARGE SCALE GENOMIC DNA]</scope>
    <source>
        <strain evidence="2">ATCC 27428</strain>
    </source>
</reference>
<sequence>MTTAPDHHDGRPFDAVLCDLDGVIRHYDTSRVTELERASGLPEGSTAERAFAPGNGLPLLLGELTKEQWVDALAHDLSARVPPARARALSTAFAEAESWIDECVVDQLRRARASLPVVIVTNAAPWLDDDLAALGLTDLADHVVSSARVGVAKPDRRIYEMAAARAGVSPDRCLFVDDARENVAAAVALGMTGVHYREPADLRRALAVLTPPR</sequence>
<dbReference type="PANTHER" id="PTHR43611:SF3">
    <property type="entry name" value="FLAVIN MONONUCLEOTIDE HYDROLASE 1, CHLOROPLATIC"/>
    <property type="match status" value="1"/>
</dbReference>
<dbReference type="Proteomes" id="UP000235945">
    <property type="component" value="Unassembled WGS sequence"/>
</dbReference>
<accession>A0A2N8NQJ5</accession>
<dbReference type="NCBIfam" id="TIGR01509">
    <property type="entry name" value="HAD-SF-IA-v3"/>
    <property type="match status" value="1"/>
</dbReference>
<dbReference type="OrthoDB" id="9797415at2"/>
<dbReference type="PRINTS" id="PR00413">
    <property type="entry name" value="HADHALOGNASE"/>
</dbReference>
<comment type="caution">
    <text evidence="1">The sequence shown here is derived from an EMBL/GenBank/DDBJ whole genome shotgun (WGS) entry which is preliminary data.</text>
</comment>
<keyword evidence="2" id="KW-1185">Reference proteome</keyword>
<evidence type="ECO:0000313" key="1">
    <source>
        <dbReference type="EMBL" id="PNE31044.1"/>
    </source>
</evidence>
<dbReference type="EMBL" id="LGUI01000010">
    <property type="protein sequence ID" value="PNE31044.1"/>
    <property type="molecule type" value="Genomic_DNA"/>
</dbReference>
<keyword evidence="1" id="KW-0378">Hydrolase</keyword>
<dbReference type="GO" id="GO:0016787">
    <property type="term" value="F:hydrolase activity"/>
    <property type="evidence" value="ECO:0007669"/>
    <property type="project" value="UniProtKB-KW"/>
</dbReference>
<proteinExistence type="predicted"/>
<dbReference type="Pfam" id="PF00702">
    <property type="entry name" value="Hydrolase"/>
    <property type="match status" value="1"/>
</dbReference>
<name>A0A2N8NQJ5_STREU</name>
<organism evidence="1 2">
    <name type="scientific">Streptomyces eurocidicus</name>
    <name type="common">Streptoverticillium eurocidicus</name>
    <dbReference type="NCBI Taxonomy" id="66423"/>
    <lineage>
        <taxon>Bacteria</taxon>
        <taxon>Bacillati</taxon>
        <taxon>Actinomycetota</taxon>
        <taxon>Actinomycetes</taxon>
        <taxon>Kitasatosporales</taxon>
        <taxon>Streptomycetaceae</taxon>
        <taxon>Streptomyces</taxon>
    </lineage>
</organism>